<keyword evidence="2" id="KW-1185">Reference proteome</keyword>
<dbReference type="Gene3D" id="3.40.50.1100">
    <property type="match status" value="1"/>
</dbReference>
<sequence>MGINIAFMAAMKGYEMVLKLPSYTSMERRGKMIAFRADLILIDPTQGIIGTVKKAYELLESTPNAFMLQQFYNLQTLR</sequence>
<dbReference type="Proteomes" id="UP000011115">
    <property type="component" value="Unassembled WGS sequence"/>
</dbReference>
<reference evidence="1" key="2">
    <citation type="submission" date="2015-06" db="UniProtKB">
        <authorList>
            <consortium name="EnsemblPlants"/>
        </authorList>
    </citation>
    <scope>IDENTIFICATION</scope>
    <source>
        <strain evidence="1">DM1-3 516 R44</strain>
    </source>
</reference>
<evidence type="ECO:0000313" key="1">
    <source>
        <dbReference type="EnsemblPlants" id="PGSC0003DMT400064098"/>
    </source>
</evidence>
<dbReference type="STRING" id="4113.M1CBR0"/>
<proteinExistence type="predicted"/>
<dbReference type="AlphaFoldDB" id="M1CBR0"/>
<accession>M1CBR0</accession>
<dbReference type="HOGENOM" id="CLU_181201_0_0_1"/>
<protein>
    <submittedName>
        <fullName evidence="1">Cysteine synthase</fullName>
    </submittedName>
</protein>
<dbReference type="eggNOG" id="KOG1252">
    <property type="taxonomic scope" value="Eukaryota"/>
</dbReference>
<evidence type="ECO:0000313" key="2">
    <source>
        <dbReference type="Proteomes" id="UP000011115"/>
    </source>
</evidence>
<dbReference type="PANTHER" id="PTHR10314">
    <property type="entry name" value="CYSTATHIONINE BETA-SYNTHASE"/>
    <property type="match status" value="1"/>
</dbReference>
<dbReference type="PaxDb" id="4113-PGSC0003DMT400064098"/>
<dbReference type="InParanoid" id="M1CBR0"/>
<reference evidence="2" key="1">
    <citation type="journal article" date="2011" name="Nature">
        <title>Genome sequence and analysis of the tuber crop potato.</title>
        <authorList>
            <consortium name="The Potato Genome Sequencing Consortium"/>
        </authorList>
    </citation>
    <scope>NUCLEOTIDE SEQUENCE [LARGE SCALE GENOMIC DNA]</scope>
    <source>
        <strain evidence="2">cv. DM1-3 516 R44</strain>
    </source>
</reference>
<dbReference type="SUPFAM" id="SSF53686">
    <property type="entry name" value="Tryptophan synthase beta subunit-like PLP-dependent enzymes"/>
    <property type="match status" value="1"/>
</dbReference>
<dbReference type="Gramene" id="PGSC0003DMT400064098">
    <property type="protein sequence ID" value="PGSC0003DMT400064098"/>
    <property type="gene ID" value="PGSC0003DMG400024907"/>
</dbReference>
<organism evidence="1 2">
    <name type="scientific">Solanum tuberosum</name>
    <name type="common">Potato</name>
    <dbReference type="NCBI Taxonomy" id="4113"/>
    <lineage>
        <taxon>Eukaryota</taxon>
        <taxon>Viridiplantae</taxon>
        <taxon>Streptophyta</taxon>
        <taxon>Embryophyta</taxon>
        <taxon>Tracheophyta</taxon>
        <taxon>Spermatophyta</taxon>
        <taxon>Magnoliopsida</taxon>
        <taxon>eudicotyledons</taxon>
        <taxon>Gunneridae</taxon>
        <taxon>Pentapetalae</taxon>
        <taxon>asterids</taxon>
        <taxon>lamiids</taxon>
        <taxon>Solanales</taxon>
        <taxon>Solanaceae</taxon>
        <taxon>Solanoideae</taxon>
        <taxon>Solaneae</taxon>
        <taxon>Solanum</taxon>
    </lineage>
</organism>
<dbReference type="OMA" id="MRISMAF"/>
<dbReference type="InterPro" id="IPR050214">
    <property type="entry name" value="Cys_Synth/Cystath_Beta-Synth"/>
</dbReference>
<name>M1CBR0_SOLTU</name>
<dbReference type="EnsemblPlants" id="PGSC0003DMT400064098">
    <property type="protein sequence ID" value="PGSC0003DMT400064098"/>
    <property type="gene ID" value="PGSC0003DMG400024907"/>
</dbReference>
<dbReference type="InterPro" id="IPR036052">
    <property type="entry name" value="TrpB-like_PALP_sf"/>
</dbReference>